<evidence type="ECO:0000256" key="1">
    <source>
        <dbReference type="SAM" id="MobiDB-lite"/>
    </source>
</evidence>
<keyword evidence="3" id="KW-1185">Reference proteome</keyword>
<reference evidence="2 3" key="1">
    <citation type="journal article" date="2008" name="Nature">
        <title>The genome of the choanoflagellate Monosiga brevicollis and the origin of metazoans.</title>
        <authorList>
            <consortium name="JGI Sequencing"/>
            <person name="King N."/>
            <person name="Westbrook M.J."/>
            <person name="Young S.L."/>
            <person name="Kuo A."/>
            <person name="Abedin M."/>
            <person name="Chapman J."/>
            <person name="Fairclough S."/>
            <person name="Hellsten U."/>
            <person name="Isogai Y."/>
            <person name="Letunic I."/>
            <person name="Marr M."/>
            <person name="Pincus D."/>
            <person name="Putnam N."/>
            <person name="Rokas A."/>
            <person name="Wright K.J."/>
            <person name="Zuzow R."/>
            <person name="Dirks W."/>
            <person name="Good M."/>
            <person name="Goodstein D."/>
            <person name="Lemons D."/>
            <person name="Li W."/>
            <person name="Lyons J.B."/>
            <person name="Morris A."/>
            <person name="Nichols S."/>
            <person name="Richter D.J."/>
            <person name="Salamov A."/>
            <person name="Bork P."/>
            <person name="Lim W.A."/>
            <person name="Manning G."/>
            <person name="Miller W.T."/>
            <person name="McGinnis W."/>
            <person name="Shapiro H."/>
            <person name="Tjian R."/>
            <person name="Grigoriev I.V."/>
            <person name="Rokhsar D."/>
        </authorList>
    </citation>
    <scope>NUCLEOTIDE SEQUENCE [LARGE SCALE GENOMIC DNA]</scope>
    <source>
        <strain evidence="3">MX1 / ATCC 50154</strain>
    </source>
</reference>
<feature type="compositionally biased region" description="Low complexity" evidence="1">
    <location>
        <begin position="148"/>
        <end position="160"/>
    </location>
</feature>
<accession>A9V3K3</accession>
<dbReference type="InParanoid" id="A9V3K3"/>
<dbReference type="AlphaFoldDB" id="A9V3K3"/>
<protein>
    <submittedName>
        <fullName evidence="2">Uncharacterized protein</fullName>
    </submittedName>
</protein>
<sequence length="192" mass="21215">MATPSPVSCAICNMLVSDSNEQRHVQTHHSTPPDLRRPSECFPSLNWIDCPAPGCVCSMRKGDPLMAHYIESHPVHANENLTTFFPSAVCCDCGHWSFNRVCAKRHRSMKHRDAITHPPKVTSPPCTTPSTAASETSHASTEARTREASSAAVDRSSSPSIVQTRSPRRTHLARVAQWQPHPKKRKSSKSTQ</sequence>
<name>A9V3K3_MONBE</name>
<evidence type="ECO:0000313" key="3">
    <source>
        <dbReference type="Proteomes" id="UP000001357"/>
    </source>
</evidence>
<organism evidence="2 3">
    <name type="scientific">Monosiga brevicollis</name>
    <name type="common">Choanoflagellate</name>
    <dbReference type="NCBI Taxonomy" id="81824"/>
    <lineage>
        <taxon>Eukaryota</taxon>
        <taxon>Choanoflagellata</taxon>
        <taxon>Craspedida</taxon>
        <taxon>Salpingoecidae</taxon>
        <taxon>Monosiga</taxon>
    </lineage>
</organism>
<dbReference type="EMBL" id="CH991557">
    <property type="protein sequence ID" value="EDQ87828.1"/>
    <property type="molecule type" value="Genomic_DNA"/>
</dbReference>
<proteinExistence type="predicted"/>
<dbReference type="RefSeq" id="XP_001747361.1">
    <property type="nucleotide sequence ID" value="XM_001747309.1"/>
</dbReference>
<evidence type="ECO:0000313" key="2">
    <source>
        <dbReference type="EMBL" id="EDQ87828.1"/>
    </source>
</evidence>
<dbReference type="GeneID" id="5892583"/>
<feature type="compositionally biased region" description="Basic residues" evidence="1">
    <location>
        <begin position="181"/>
        <end position="192"/>
    </location>
</feature>
<feature type="compositionally biased region" description="Low complexity" evidence="1">
    <location>
        <begin position="118"/>
        <end position="140"/>
    </location>
</feature>
<gene>
    <name evidence="2" type="ORF">MONBRDRAFT_9718</name>
</gene>
<dbReference type="KEGG" id="mbr:MONBRDRAFT_9718"/>
<dbReference type="Proteomes" id="UP000001357">
    <property type="component" value="Unassembled WGS sequence"/>
</dbReference>
<feature type="region of interest" description="Disordered" evidence="1">
    <location>
        <begin position="111"/>
        <end position="192"/>
    </location>
</feature>